<proteinExistence type="predicted"/>
<dbReference type="EMBL" id="CABPSI010000003">
    <property type="protein sequence ID" value="VVE19069.1"/>
    <property type="molecule type" value="Genomic_DNA"/>
</dbReference>
<feature type="region of interest" description="Disordered" evidence="1">
    <location>
        <begin position="155"/>
        <end position="194"/>
    </location>
</feature>
<name>A0A5E4W5C6_9BURK</name>
<sequence>MTARCAKPRVPATVDATRQVGRNRRVWLTWRWLTRERVYQGARKMCSPTGANRCTQAQSALSAHVDAHYRAEYFTWKTSREAIVPLRHQGQSICNRHALDMQLLCNRHPHAKRAPKRAFAKTTCRANDSRGVRGGNRNCQRRRTPRCHTGITACRPPSPARRRAPAAVATGRYRPPVPCRDGHRPCRPPAGPQS</sequence>
<evidence type="ECO:0000313" key="3">
    <source>
        <dbReference type="Proteomes" id="UP000333828"/>
    </source>
</evidence>
<keyword evidence="3" id="KW-1185">Reference proteome</keyword>
<accession>A0A5E4W5C6</accession>
<organism evidence="2 3">
    <name type="scientific">Pandoraea iniqua</name>
    <dbReference type="NCBI Taxonomy" id="2508288"/>
    <lineage>
        <taxon>Bacteria</taxon>
        <taxon>Pseudomonadati</taxon>
        <taxon>Pseudomonadota</taxon>
        <taxon>Betaproteobacteria</taxon>
        <taxon>Burkholderiales</taxon>
        <taxon>Burkholderiaceae</taxon>
        <taxon>Pandoraea</taxon>
    </lineage>
</organism>
<protein>
    <submittedName>
        <fullName evidence="2">Uncharacterized protein</fullName>
    </submittedName>
</protein>
<evidence type="ECO:0000256" key="1">
    <source>
        <dbReference type="SAM" id="MobiDB-lite"/>
    </source>
</evidence>
<reference evidence="2 3" key="1">
    <citation type="submission" date="2019-08" db="EMBL/GenBank/DDBJ databases">
        <authorList>
            <person name="Peeters C."/>
        </authorList>
    </citation>
    <scope>NUCLEOTIDE SEQUENCE [LARGE SCALE GENOMIC DNA]</scope>
    <source>
        <strain evidence="2 3">LMG 31115</strain>
    </source>
</reference>
<gene>
    <name evidence="2" type="ORF">PIN31115_03035</name>
</gene>
<dbReference type="AlphaFoldDB" id="A0A5E4W5C6"/>
<dbReference type="Proteomes" id="UP000333828">
    <property type="component" value="Unassembled WGS sequence"/>
</dbReference>
<evidence type="ECO:0000313" key="2">
    <source>
        <dbReference type="EMBL" id="VVE19069.1"/>
    </source>
</evidence>